<reference evidence="4 5" key="1">
    <citation type="submission" date="2019-01" db="EMBL/GenBank/DDBJ databases">
        <title>Draft Genome and Complete Hox-Cluster Characterization of the Sterlet Sturgeon (Acipenser ruthenus).</title>
        <authorList>
            <person name="Wei Q."/>
        </authorList>
    </citation>
    <scope>NUCLEOTIDE SEQUENCE [LARGE SCALE GENOMIC DNA]</scope>
    <source>
        <strain evidence="4">WHYD16114868_AA</strain>
        <tissue evidence="4">Blood</tissue>
    </source>
</reference>
<feature type="region of interest" description="Disordered" evidence="2">
    <location>
        <begin position="38"/>
        <end position="57"/>
    </location>
</feature>
<dbReference type="GO" id="GO:0005388">
    <property type="term" value="F:P-type calcium transporter activity"/>
    <property type="evidence" value="ECO:0007669"/>
    <property type="project" value="UniProtKB-EC"/>
</dbReference>
<evidence type="ECO:0000259" key="3">
    <source>
        <dbReference type="Pfam" id="PF00122"/>
    </source>
</evidence>
<dbReference type="EMBL" id="SCEB01214416">
    <property type="protein sequence ID" value="RXM35448.1"/>
    <property type="molecule type" value="Genomic_DNA"/>
</dbReference>
<gene>
    <name evidence="4" type="ORF">EOD39_12906</name>
</gene>
<dbReference type="InterPro" id="IPR059000">
    <property type="entry name" value="ATPase_P-type_domA"/>
</dbReference>
<dbReference type="Pfam" id="PF00122">
    <property type="entry name" value="E1-E2_ATPase"/>
    <property type="match status" value="1"/>
</dbReference>
<keyword evidence="5" id="KW-1185">Reference proteome</keyword>
<evidence type="ECO:0000313" key="4">
    <source>
        <dbReference type="EMBL" id="RXM35448.1"/>
    </source>
</evidence>
<sequence length="155" mass="17344">MLAQQLVPGDTVCLFVGERVPADLRLFEAVDLSIDESSLTGETTPSTKCTAPQPAATNGDLTTRSNIAFMGTLVRCGKAKLRDNVITPRDTTMTFTCFVFFDMFNALSSRSQNSHKFGLKSYSRRVSMEFVDRENPLEVYTKTELRSRYHLGDDQ</sequence>
<dbReference type="EC" id="7.2.2.10" evidence="1"/>
<dbReference type="Gene3D" id="2.70.150.10">
    <property type="entry name" value="Calcium-transporting ATPase, cytoplasmic transduction domain A"/>
    <property type="match status" value="1"/>
</dbReference>
<organism evidence="4 5">
    <name type="scientific">Acipenser ruthenus</name>
    <name type="common">Sterlet sturgeon</name>
    <dbReference type="NCBI Taxonomy" id="7906"/>
    <lineage>
        <taxon>Eukaryota</taxon>
        <taxon>Metazoa</taxon>
        <taxon>Chordata</taxon>
        <taxon>Craniata</taxon>
        <taxon>Vertebrata</taxon>
        <taxon>Euteleostomi</taxon>
        <taxon>Actinopterygii</taxon>
        <taxon>Chondrostei</taxon>
        <taxon>Acipenseriformes</taxon>
        <taxon>Acipenseridae</taxon>
        <taxon>Acipenser</taxon>
    </lineage>
</organism>
<dbReference type="PANTHER" id="PTHR42861">
    <property type="entry name" value="CALCIUM-TRANSPORTING ATPASE"/>
    <property type="match status" value="1"/>
</dbReference>
<comment type="caution">
    <text evidence="4">The sequence shown here is derived from an EMBL/GenBank/DDBJ whole genome shotgun (WGS) entry which is preliminary data.</text>
</comment>
<evidence type="ECO:0000256" key="1">
    <source>
        <dbReference type="ARBA" id="ARBA00012790"/>
    </source>
</evidence>
<dbReference type="SUPFAM" id="SSF81653">
    <property type="entry name" value="Calcium ATPase, transduction domain A"/>
    <property type="match status" value="1"/>
</dbReference>
<proteinExistence type="predicted"/>
<evidence type="ECO:0000313" key="5">
    <source>
        <dbReference type="Proteomes" id="UP000289886"/>
    </source>
</evidence>
<dbReference type="Proteomes" id="UP000289886">
    <property type="component" value="Unassembled WGS sequence"/>
</dbReference>
<name>A0A444UK14_ACIRT</name>
<evidence type="ECO:0000256" key="2">
    <source>
        <dbReference type="SAM" id="MobiDB-lite"/>
    </source>
</evidence>
<feature type="domain" description="P-type ATPase A" evidence="3">
    <location>
        <begin position="3"/>
        <end position="82"/>
    </location>
</feature>
<dbReference type="AlphaFoldDB" id="A0A444UK14"/>
<accession>A0A444UK14</accession>
<dbReference type="InterPro" id="IPR008250">
    <property type="entry name" value="ATPase_P-typ_transduc_dom_A_sf"/>
</dbReference>
<protein>
    <recommendedName>
        <fullName evidence="1">P-type Ca(2+) transporter</fullName>
        <ecNumber evidence="1">7.2.2.10</ecNumber>
    </recommendedName>
</protein>